<accession>A0AAV7U9F8</accession>
<reference evidence="1" key="1">
    <citation type="journal article" date="2022" name="bioRxiv">
        <title>Sequencing and chromosome-scale assembly of the giantPleurodeles waltlgenome.</title>
        <authorList>
            <person name="Brown T."/>
            <person name="Elewa A."/>
            <person name="Iarovenko S."/>
            <person name="Subramanian E."/>
            <person name="Araus A.J."/>
            <person name="Petzold A."/>
            <person name="Susuki M."/>
            <person name="Suzuki K.-i.T."/>
            <person name="Hayashi T."/>
            <person name="Toyoda A."/>
            <person name="Oliveira C."/>
            <person name="Osipova E."/>
            <person name="Leigh N.D."/>
            <person name="Simon A."/>
            <person name="Yun M.H."/>
        </authorList>
    </citation>
    <scope>NUCLEOTIDE SEQUENCE</scope>
    <source>
        <strain evidence="1">20211129_DDA</strain>
        <tissue evidence="1">Liver</tissue>
    </source>
</reference>
<organism evidence="1 2">
    <name type="scientific">Pleurodeles waltl</name>
    <name type="common">Iberian ribbed newt</name>
    <dbReference type="NCBI Taxonomy" id="8319"/>
    <lineage>
        <taxon>Eukaryota</taxon>
        <taxon>Metazoa</taxon>
        <taxon>Chordata</taxon>
        <taxon>Craniata</taxon>
        <taxon>Vertebrata</taxon>
        <taxon>Euteleostomi</taxon>
        <taxon>Amphibia</taxon>
        <taxon>Batrachia</taxon>
        <taxon>Caudata</taxon>
        <taxon>Salamandroidea</taxon>
        <taxon>Salamandridae</taxon>
        <taxon>Pleurodelinae</taxon>
        <taxon>Pleurodeles</taxon>
    </lineage>
</organism>
<gene>
    <name evidence="1" type="ORF">NDU88_002075</name>
</gene>
<evidence type="ECO:0000313" key="1">
    <source>
        <dbReference type="EMBL" id="KAJ1185281.1"/>
    </source>
</evidence>
<comment type="caution">
    <text evidence="1">The sequence shown here is derived from an EMBL/GenBank/DDBJ whole genome shotgun (WGS) entry which is preliminary data.</text>
</comment>
<dbReference type="AlphaFoldDB" id="A0AAV7U9F8"/>
<proteinExistence type="predicted"/>
<dbReference type="EMBL" id="JANPWB010000005">
    <property type="protein sequence ID" value="KAJ1185281.1"/>
    <property type="molecule type" value="Genomic_DNA"/>
</dbReference>
<evidence type="ECO:0000313" key="2">
    <source>
        <dbReference type="Proteomes" id="UP001066276"/>
    </source>
</evidence>
<name>A0AAV7U9F8_PLEWA</name>
<dbReference type="Proteomes" id="UP001066276">
    <property type="component" value="Chromosome 3_1"/>
</dbReference>
<sequence length="98" mass="11107">MSCADLTGVRCGSRGHRQLHCDTSEWELPPRCTGPTLVPGPARRCRKRRCRPLKLLRGDDAPWVVLLLAVNGVVETRRPYGALGCRLSATKWRRRRTE</sequence>
<keyword evidence="2" id="KW-1185">Reference proteome</keyword>
<protein>
    <submittedName>
        <fullName evidence="1">Uncharacterized protein</fullName>
    </submittedName>
</protein>